<dbReference type="NCBIfam" id="NF005930">
    <property type="entry name" value="PRK07948.1"/>
    <property type="match status" value="1"/>
</dbReference>
<evidence type="ECO:0000256" key="5">
    <source>
        <dbReference type="ARBA" id="ARBA00022692"/>
    </source>
</evidence>
<comment type="similarity">
    <text evidence="2">Belongs to the CPA3 antiporters (TC 2.A.63) subunit F family.</text>
</comment>
<comment type="subcellular location">
    <subcellularLocation>
        <location evidence="1">Cell membrane</location>
        <topology evidence="1">Multi-pass membrane protein</topology>
    </subcellularLocation>
</comment>
<organism evidence="10 11">
    <name type="scientific">Rhodococcoides corynebacterioides</name>
    <dbReference type="NCBI Taxonomy" id="53972"/>
    <lineage>
        <taxon>Bacteria</taxon>
        <taxon>Bacillati</taxon>
        <taxon>Actinomycetota</taxon>
        <taxon>Actinomycetes</taxon>
        <taxon>Mycobacteriales</taxon>
        <taxon>Nocardiaceae</taxon>
        <taxon>Rhodococcoides</taxon>
    </lineage>
</organism>
<evidence type="ECO:0000313" key="10">
    <source>
        <dbReference type="EMBL" id="MBY6367457.1"/>
    </source>
</evidence>
<keyword evidence="4" id="KW-1003">Cell membrane</keyword>
<keyword evidence="11" id="KW-1185">Reference proteome</keyword>
<evidence type="ECO:0000256" key="4">
    <source>
        <dbReference type="ARBA" id="ARBA00022475"/>
    </source>
</evidence>
<sequence>MTVVLTVAGLMILTAAVITTYRLLAGPNSLDRLVAVDTLIALVICGVMVWAVYTRDTTLVPAIVALSVVGFVGSVSVARFRVPDDAASRAATKRLPHPPTRDDIESTSAGTPAESTEQQR</sequence>
<evidence type="ECO:0000256" key="3">
    <source>
        <dbReference type="ARBA" id="ARBA00022448"/>
    </source>
</evidence>
<gene>
    <name evidence="10" type="ORF">HQ603_11885</name>
</gene>
<accession>A0ABS7P4V2</accession>
<reference evidence="10 11" key="1">
    <citation type="submission" date="2020-06" db="EMBL/GenBank/DDBJ databases">
        <title>Taxonomy, biology and ecology of Rhodococcus bacteria occurring in California pistachio and other woody hosts as revealed by genome sequence analyses.</title>
        <authorList>
            <person name="Gai Y."/>
            <person name="Riely B."/>
        </authorList>
    </citation>
    <scope>NUCLEOTIDE SEQUENCE [LARGE SCALE GENOMIC DNA]</scope>
    <source>
        <strain evidence="10 11">BP-281</strain>
    </source>
</reference>
<keyword evidence="7 9" id="KW-0472">Membrane</keyword>
<comment type="caution">
    <text evidence="10">The sequence shown here is derived from an EMBL/GenBank/DDBJ whole genome shotgun (WGS) entry which is preliminary data.</text>
</comment>
<dbReference type="Pfam" id="PF04066">
    <property type="entry name" value="MrpF_PhaF"/>
    <property type="match status" value="1"/>
</dbReference>
<feature type="transmembrane region" description="Helical" evidence="9">
    <location>
        <begin position="59"/>
        <end position="80"/>
    </location>
</feature>
<evidence type="ECO:0000313" key="11">
    <source>
        <dbReference type="Proteomes" id="UP000825228"/>
    </source>
</evidence>
<proteinExistence type="inferred from homology"/>
<evidence type="ECO:0000256" key="6">
    <source>
        <dbReference type="ARBA" id="ARBA00022989"/>
    </source>
</evidence>
<protein>
    <submittedName>
        <fullName evidence="10">Cation:proton antiporter</fullName>
    </submittedName>
</protein>
<evidence type="ECO:0000256" key="2">
    <source>
        <dbReference type="ARBA" id="ARBA00009212"/>
    </source>
</evidence>
<dbReference type="PANTHER" id="PTHR34702">
    <property type="entry name" value="NA(+)/H(+) ANTIPORTER SUBUNIT F1"/>
    <property type="match status" value="1"/>
</dbReference>
<evidence type="ECO:0000256" key="9">
    <source>
        <dbReference type="SAM" id="Phobius"/>
    </source>
</evidence>
<dbReference type="PANTHER" id="PTHR34702:SF1">
    <property type="entry name" value="NA(+)_H(+) ANTIPORTER SUBUNIT F"/>
    <property type="match status" value="1"/>
</dbReference>
<keyword evidence="5 9" id="KW-0812">Transmembrane</keyword>
<evidence type="ECO:0000256" key="1">
    <source>
        <dbReference type="ARBA" id="ARBA00004651"/>
    </source>
</evidence>
<feature type="transmembrane region" description="Helical" evidence="9">
    <location>
        <begin position="6"/>
        <end position="24"/>
    </location>
</feature>
<keyword evidence="3" id="KW-0813">Transport</keyword>
<dbReference type="Proteomes" id="UP000825228">
    <property type="component" value="Unassembled WGS sequence"/>
</dbReference>
<keyword evidence="6 9" id="KW-1133">Transmembrane helix</keyword>
<evidence type="ECO:0000256" key="8">
    <source>
        <dbReference type="SAM" id="MobiDB-lite"/>
    </source>
</evidence>
<name>A0ABS7P4V2_9NOCA</name>
<evidence type="ECO:0000256" key="7">
    <source>
        <dbReference type="ARBA" id="ARBA00023136"/>
    </source>
</evidence>
<dbReference type="InterPro" id="IPR007208">
    <property type="entry name" value="MrpF/PhaF-like"/>
</dbReference>
<feature type="transmembrane region" description="Helical" evidence="9">
    <location>
        <begin position="33"/>
        <end position="53"/>
    </location>
</feature>
<dbReference type="EMBL" id="JABUBU010000010">
    <property type="protein sequence ID" value="MBY6367457.1"/>
    <property type="molecule type" value="Genomic_DNA"/>
</dbReference>
<feature type="compositionally biased region" description="Polar residues" evidence="8">
    <location>
        <begin position="106"/>
        <end position="120"/>
    </location>
</feature>
<feature type="region of interest" description="Disordered" evidence="8">
    <location>
        <begin position="86"/>
        <end position="120"/>
    </location>
</feature>